<protein>
    <recommendedName>
        <fullName evidence="10">Tyrosine--tRNA ligase</fullName>
    </recommendedName>
</protein>
<gene>
    <name evidence="8" type="ORF">GCM10025865_30820</name>
</gene>
<comment type="similarity">
    <text evidence="7">Belongs to the class-I aminoacyl-tRNA synthetase family.</text>
</comment>
<evidence type="ECO:0000256" key="7">
    <source>
        <dbReference type="RuleBase" id="RU363036"/>
    </source>
</evidence>
<dbReference type="PANTHER" id="PTHR11766:SF0">
    <property type="entry name" value="TYROSINE--TRNA LIGASE, MITOCHONDRIAL"/>
    <property type="match status" value="1"/>
</dbReference>
<accession>A0ABM8G6J7</accession>
<evidence type="ECO:0000256" key="1">
    <source>
        <dbReference type="ARBA" id="ARBA00022598"/>
    </source>
</evidence>
<dbReference type="SUPFAM" id="SSF52374">
    <property type="entry name" value="Nucleotidylyl transferase"/>
    <property type="match status" value="1"/>
</dbReference>
<keyword evidence="1 7" id="KW-0436">Ligase</keyword>
<evidence type="ECO:0000313" key="8">
    <source>
        <dbReference type="EMBL" id="BDZ43783.1"/>
    </source>
</evidence>
<dbReference type="PANTHER" id="PTHR11766">
    <property type="entry name" value="TYROSYL-TRNA SYNTHETASE"/>
    <property type="match status" value="1"/>
</dbReference>
<reference evidence="9" key="1">
    <citation type="journal article" date="2019" name="Int. J. Syst. Evol. Microbiol.">
        <title>The Global Catalogue of Microorganisms (GCM) 10K type strain sequencing project: providing services to taxonomists for standard genome sequencing and annotation.</title>
        <authorList>
            <consortium name="The Broad Institute Genomics Platform"/>
            <consortium name="The Broad Institute Genome Sequencing Center for Infectious Disease"/>
            <person name="Wu L."/>
            <person name="Ma J."/>
        </authorList>
    </citation>
    <scope>NUCLEOTIDE SEQUENCE [LARGE SCALE GENOMIC DNA]</scope>
    <source>
        <strain evidence="9">NBRC 108565</strain>
    </source>
</reference>
<keyword evidence="5 7" id="KW-0030">Aminoacyl-tRNA synthetase</keyword>
<organism evidence="8 9">
    <name type="scientific">Paraoerskovia sediminicola</name>
    <dbReference type="NCBI Taxonomy" id="1138587"/>
    <lineage>
        <taxon>Bacteria</taxon>
        <taxon>Bacillati</taxon>
        <taxon>Actinomycetota</taxon>
        <taxon>Actinomycetes</taxon>
        <taxon>Micrococcales</taxon>
        <taxon>Cellulomonadaceae</taxon>
        <taxon>Paraoerskovia</taxon>
    </lineage>
</organism>
<evidence type="ECO:0000256" key="5">
    <source>
        <dbReference type="ARBA" id="ARBA00023146"/>
    </source>
</evidence>
<evidence type="ECO:0000256" key="2">
    <source>
        <dbReference type="ARBA" id="ARBA00022741"/>
    </source>
</evidence>
<evidence type="ECO:0008006" key="10">
    <source>
        <dbReference type="Google" id="ProtNLM"/>
    </source>
</evidence>
<sequence length="119" mass="12819">MTDILDELHWRGLVAQSTDETALREALAEGPVTYYCGFDPTAPSLHHGHLVQLLLLRHLQLAGHSAIALVGGATGMIGDPRDSGSGCSTPRTWSRNGPSVCEVRSRASWTSRATTPRRS</sequence>
<dbReference type="EMBL" id="AP027729">
    <property type="protein sequence ID" value="BDZ43783.1"/>
    <property type="molecule type" value="Genomic_DNA"/>
</dbReference>
<dbReference type="Pfam" id="PF00579">
    <property type="entry name" value="tRNA-synt_1b"/>
    <property type="match status" value="1"/>
</dbReference>
<evidence type="ECO:0000256" key="4">
    <source>
        <dbReference type="ARBA" id="ARBA00022917"/>
    </source>
</evidence>
<evidence type="ECO:0000313" key="9">
    <source>
        <dbReference type="Proteomes" id="UP001321475"/>
    </source>
</evidence>
<keyword evidence="9" id="KW-1185">Reference proteome</keyword>
<evidence type="ECO:0000256" key="3">
    <source>
        <dbReference type="ARBA" id="ARBA00022840"/>
    </source>
</evidence>
<evidence type="ECO:0000256" key="6">
    <source>
        <dbReference type="ARBA" id="ARBA00048248"/>
    </source>
</evidence>
<dbReference type="InterPro" id="IPR014729">
    <property type="entry name" value="Rossmann-like_a/b/a_fold"/>
</dbReference>
<keyword evidence="3 7" id="KW-0067">ATP-binding</keyword>
<comment type="catalytic activity">
    <reaction evidence="6">
        <text>tRNA(Tyr) + L-tyrosine + ATP = L-tyrosyl-tRNA(Tyr) + AMP + diphosphate + H(+)</text>
        <dbReference type="Rhea" id="RHEA:10220"/>
        <dbReference type="Rhea" id="RHEA-COMP:9706"/>
        <dbReference type="Rhea" id="RHEA-COMP:9707"/>
        <dbReference type="ChEBI" id="CHEBI:15378"/>
        <dbReference type="ChEBI" id="CHEBI:30616"/>
        <dbReference type="ChEBI" id="CHEBI:33019"/>
        <dbReference type="ChEBI" id="CHEBI:58315"/>
        <dbReference type="ChEBI" id="CHEBI:78442"/>
        <dbReference type="ChEBI" id="CHEBI:78536"/>
        <dbReference type="ChEBI" id="CHEBI:456215"/>
        <dbReference type="EC" id="6.1.1.1"/>
    </reaction>
</comment>
<dbReference type="Gene3D" id="3.40.50.620">
    <property type="entry name" value="HUPs"/>
    <property type="match status" value="1"/>
</dbReference>
<dbReference type="InterPro" id="IPR002305">
    <property type="entry name" value="aa-tRNA-synth_Ic"/>
</dbReference>
<keyword evidence="2 7" id="KW-0547">Nucleotide-binding</keyword>
<keyword evidence="4 7" id="KW-0648">Protein biosynthesis</keyword>
<name>A0ABM8G6J7_9CELL</name>
<dbReference type="Proteomes" id="UP001321475">
    <property type="component" value="Chromosome"/>
</dbReference>
<proteinExistence type="inferred from homology"/>
<dbReference type="InterPro" id="IPR024088">
    <property type="entry name" value="Tyr-tRNA-ligase_bac-type"/>
</dbReference>